<feature type="region of interest" description="Disordered" evidence="1">
    <location>
        <begin position="58"/>
        <end position="97"/>
    </location>
</feature>
<reference evidence="2 3" key="2">
    <citation type="journal article" date="2009" name="PLoS ONE">
        <title>An integrated genetic and cytogenetic map of the cucumber genome.</title>
        <authorList>
            <person name="Ren Y."/>
            <person name="Zhang Z."/>
            <person name="Liu J."/>
            <person name="Staub J.E."/>
            <person name="Han Y."/>
            <person name="Cheng Z."/>
            <person name="Li X."/>
            <person name="Lu J."/>
            <person name="Miao H."/>
            <person name="Kang H."/>
            <person name="Xie B."/>
            <person name="Gu X."/>
            <person name="Wang X."/>
            <person name="Du Y."/>
            <person name="Jin W."/>
            <person name="Huang S."/>
        </authorList>
    </citation>
    <scope>NUCLEOTIDE SEQUENCE [LARGE SCALE GENOMIC DNA]</scope>
    <source>
        <strain evidence="3">cv. 9930</strain>
    </source>
</reference>
<dbReference type="AlphaFoldDB" id="A0A0A0LP24"/>
<evidence type="ECO:0000313" key="3">
    <source>
        <dbReference type="Proteomes" id="UP000029981"/>
    </source>
</evidence>
<evidence type="ECO:0000256" key="1">
    <source>
        <dbReference type="SAM" id="MobiDB-lite"/>
    </source>
</evidence>
<protein>
    <submittedName>
        <fullName evidence="2">Uncharacterized protein</fullName>
    </submittedName>
</protein>
<reference evidence="2 3" key="1">
    <citation type="journal article" date="2009" name="Nat. Genet.">
        <title>The genome of the cucumber, Cucumis sativus L.</title>
        <authorList>
            <person name="Huang S."/>
            <person name="Li R."/>
            <person name="Zhang Z."/>
            <person name="Li L."/>
            <person name="Gu X."/>
            <person name="Fan W."/>
            <person name="Lucas W.J."/>
            <person name="Wang X."/>
            <person name="Xie B."/>
            <person name="Ni P."/>
            <person name="Ren Y."/>
            <person name="Zhu H."/>
            <person name="Li J."/>
            <person name="Lin K."/>
            <person name="Jin W."/>
            <person name="Fei Z."/>
            <person name="Li G."/>
            <person name="Staub J."/>
            <person name="Kilian A."/>
            <person name="van der Vossen E.A."/>
            <person name="Wu Y."/>
            <person name="Guo J."/>
            <person name="He J."/>
            <person name="Jia Z."/>
            <person name="Ren Y."/>
            <person name="Tian G."/>
            <person name="Lu Y."/>
            <person name="Ruan J."/>
            <person name="Qian W."/>
            <person name="Wang M."/>
            <person name="Huang Q."/>
            <person name="Li B."/>
            <person name="Xuan Z."/>
            <person name="Cao J."/>
            <person name="Asan"/>
            <person name="Wu Z."/>
            <person name="Zhang J."/>
            <person name="Cai Q."/>
            <person name="Bai Y."/>
            <person name="Zhao B."/>
            <person name="Han Y."/>
            <person name="Li Y."/>
            <person name="Li X."/>
            <person name="Wang S."/>
            <person name="Shi Q."/>
            <person name="Liu S."/>
            <person name="Cho W.K."/>
            <person name="Kim J.Y."/>
            <person name="Xu Y."/>
            <person name="Heller-Uszynska K."/>
            <person name="Miao H."/>
            <person name="Cheng Z."/>
            <person name="Zhang S."/>
            <person name="Wu J."/>
            <person name="Yang Y."/>
            <person name="Kang H."/>
            <person name="Li M."/>
            <person name="Liang H."/>
            <person name="Ren X."/>
            <person name="Shi Z."/>
            <person name="Wen M."/>
            <person name="Jian M."/>
            <person name="Yang H."/>
            <person name="Zhang G."/>
            <person name="Yang Z."/>
            <person name="Chen R."/>
            <person name="Liu S."/>
            <person name="Li J."/>
            <person name="Ma L."/>
            <person name="Liu H."/>
            <person name="Zhou Y."/>
            <person name="Zhao J."/>
            <person name="Fang X."/>
            <person name="Li G."/>
            <person name="Fang L."/>
            <person name="Li Y."/>
            <person name="Liu D."/>
            <person name="Zheng H."/>
            <person name="Zhang Y."/>
            <person name="Qin N."/>
            <person name="Li Z."/>
            <person name="Yang G."/>
            <person name="Yang S."/>
            <person name="Bolund L."/>
            <person name="Kristiansen K."/>
            <person name="Zheng H."/>
            <person name="Li S."/>
            <person name="Zhang X."/>
            <person name="Yang H."/>
            <person name="Wang J."/>
            <person name="Sun R."/>
            <person name="Zhang B."/>
            <person name="Jiang S."/>
            <person name="Wang J."/>
            <person name="Du Y."/>
            <person name="Li S."/>
        </authorList>
    </citation>
    <scope>NUCLEOTIDE SEQUENCE [LARGE SCALE GENOMIC DNA]</scope>
    <source>
        <strain evidence="3">cv. 9930</strain>
    </source>
</reference>
<accession>A0A0A0LP24</accession>
<gene>
    <name evidence="2" type="ORF">Csa_2G237740</name>
</gene>
<dbReference type="EMBL" id="CM002923">
    <property type="protein sequence ID" value="KGN61756.1"/>
    <property type="molecule type" value="Genomic_DNA"/>
</dbReference>
<reference evidence="2 3" key="4">
    <citation type="journal article" date="2011" name="BMC Genomics">
        <title>RNA-Seq improves annotation of protein-coding genes in the cucumber genome.</title>
        <authorList>
            <person name="Li Z."/>
            <person name="Zhang Z."/>
            <person name="Yan P."/>
            <person name="Huang S."/>
            <person name="Fei Z."/>
            <person name="Lin K."/>
        </authorList>
    </citation>
    <scope>NUCLEOTIDE SEQUENCE [LARGE SCALE GENOMIC DNA]</scope>
    <source>
        <strain evidence="3">cv. 9930</strain>
    </source>
</reference>
<dbReference type="Proteomes" id="UP000029981">
    <property type="component" value="Chromosome 2"/>
</dbReference>
<dbReference type="PANTHER" id="PTHR36346:SF2">
    <property type="entry name" value="EXPRESSED PROTEIN"/>
    <property type="match status" value="1"/>
</dbReference>
<reference evidence="2 3" key="3">
    <citation type="journal article" date="2010" name="BMC Genomics">
        <title>Transcriptome sequencing and comparative analysis of cucumber flowers with different sex types.</title>
        <authorList>
            <person name="Guo S."/>
            <person name="Zheng Y."/>
            <person name="Joung J.G."/>
            <person name="Liu S."/>
            <person name="Zhang Z."/>
            <person name="Crasta O.R."/>
            <person name="Sobral B.W."/>
            <person name="Xu Y."/>
            <person name="Huang S."/>
            <person name="Fei Z."/>
        </authorList>
    </citation>
    <scope>NUCLEOTIDE SEQUENCE [LARGE SCALE GENOMIC DNA]</scope>
    <source>
        <strain evidence="3">cv. 9930</strain>
    </source>
</reference>
<evidence type="ECO:0000313" key="2">
    <source>
        <dbReference type="EMBL" id="KGN61756.1"/>
    </source>
</evidence>
<proteinExistence type="predicted"/>
<organism evidence="2 3">
    <name type="scientific">Cucumis sativus</name>
    <name type="common">Cucumber</name>
    <dbReference type="NCBI Taxonomy" id="3659"/>
    <lineage>
        <taxon>Eukaryota</taxon>
        <taxon>Viridiplantae</taxon>
        <taxon>Streptophyta</taxon>
        <taxon>Embryophyta</taxon>
        <taxon>Tracheophyta</taxon>
        <taxon>Spermatophyta</taxon>
        <taxon>Magnoliopsida</taxon>
        <taxon>eudicotyledons</taxon>
        <taxon>Gunneridae</taxon>
        <taxon>Pentapetalae</taxon>
        <taxon>rosids</taxon>
        <taxon>fabids</taxon>
        <taxon>Cucurbitales</taxon>
        <taxon>Cucurbitaceae</taxon>
        <taxon>Benincaseae</taxon>
        <taxon>Cucumis</taxon>
    </lineage>
</organism>
<name>A0A0A0LP24_CUCSA</name>
<dbReference type="Gramene" id="KGN61756">
    <property type="protein sequence ID" value="KGN61756"/>
    <property type="gene ID" value="Csa_2G237740"/>
</dbReference>
<sequence length="112" mass="13048">MCQLTLKFHPPSLYKSSPHPFSKFHFTQRKKNNKVKMSAMVESWMNELGKWRNRVEAQDNNNKKPLMPKSKQLQTDHFKQPAKTHMADSDDTETSVLSESTICLLIDRFAPL</sequence>
<keyword evidence="3" id="KW-1185">Reference proteome</keyword>
<dbReference type="PANTHER" id="PTHR36346">
    <property type="entry name" value="EXPRESSED PROTEIN"/>
    <property type="match status" value="1"/>
</dbReference>